<dbReference type="HAMAP" id="MF_01963">
    <property type="entry name" value="MTAP"/>
    <property type="match status" value="1"/>
</dbReference>
<protein>
    <recommendedName>
        <fullName evidence="3">Purine nucleoside phosphorylase</fullName>
        <shortName evidence="3">PNP</shortName>
        <ecNumber evidence="3">2.4.2.1</ecNumber>
    </recommendedName>
</protein>
<dbReference type="Proteomes" id="UP000066376">
    <property type="component" value="Chromosome"/>
</dbReference>
<dbReference type="PATRIC" id="fig|294671.3.peg.96"/>
<dbReference type="OrthoDB" id="7681at2157"/>
<comment type="similarity">
    <text evidence="3">Belongs to the PNP/MTAP phosphorylase family. MTAP subfamily.</text>
</comment>
<evidence type="ECO:0000256" key="3">
    <source>
        <dbReference type="HAMAP-Rule" id="MF_01963"/>
    </source>
</evidence>
<evidence type="ECO:0000256" key="2">
    <source>
        <dbReference type="ARBA" id="ARBA00022679"/>
    </source>
</evidence>
<dbReference type="EC" id="2.4.2.1" evidence="3"/>
<accession>A0A126QXX3</accession>
<evidence type="ECO:0000313" key="6">
    <source>
        <dbReference type="EMBL" id="SFL54209.1"/>
    </source>
</evidence>
<dbReference type="CDD" id="cd09010">
    <property type="entry name" value="MTAP_SsMTAPII_like_MTIP"/>
    <property type="match status" value="1"/>
</dbReference>
<keyword evidence="2 3" id="KW-0808">Transferase</keyword>
<comment type="function">
    <text evidence="3">Purine nucleoside phosphorylase involved in purine salvage.</text>
</comment>
<comment type="catalytic activity">
    <reaction evidence="3">
        <text>a purine D-ribonucleoside + phosphate = a purine nucleobase + alpha-D-ribose 1-phosphate</text>
        <dbReference type="Rhea" id="RHEA:19805"/>
        <dbReference type="ChEBI" id="CHEBI:26386"/>
        <dbReference type="ChEBI" id="CHEBI:43474"/>
        <dbReference type="ChEBI" id="CHEBI:57720"/>
        <dbReference type="ChEBI" id="CHEBI:142355"/>
        <dbReference type="EC" id="2.4.2.1"/>
    </reaction>
</comment>
<organism evidence="5 7">
    <name type="scientific">Methanobrevibacter olleyae</name>
    <dbReference type="NCBI Taxonomy" id="294671"/>
    <lineage>
        <taxon>Archaea</taxon>
        <taxon>Methanobacteriati</taxon>
        <taxon>Methanobacteriota</taxon>
        <taxon>Methanomada group</taxon>
        <taxon>Methanobacteria</taxon>
        <taxon>Methanobacteriales</taxon>
        <taxon>Methanobacteriaceae</taxon>
        <taxon>Methanobrevibacter</taxon>
    </lineage>
</organism>
<dbReference type="KEGG" id="mol:YLM1_0097"/>
<dbReference type="GO" id="GO:0006166">
    <property type="term" value="P:purine ribonucleoside salvage"/>
    <property type="evidence" value="ECO:0007669"/>
    <property type="project" value="UniProtKB-UniRule"/>
</dbReference>
<dbReference type="RefSeq" id="WP_067145259.1">
    <property type="nucleotide sequence ID" value="NZ_CP014265.1"/>
</dbReference>
<dbReference type="UniPathway" id="UPA00606"/>
<dbReference type="PANTHER" id="PTHR42679:SF2">
    <property type="entry name" value="S-METHYL-5'-THIOADENOSINE PHOSPHORYLASE"/>
    <property type="match status" value="1"/>
</dbReference>
<dbReference type="EMBL" id="CP014265">
    <property type="protein sequence ID" value="AMK14657.1"/>
    <property type="molecule type" value="Genomic_DNA"/>
</dbReference>
<sequence length="257" mass="28171">MIGIIGGSGVEEISGLAEASEKRIVDTEYGSVEVSLLTIGDKTVAFLPRHSLGHSCPPHKINFKANIMALKQIGVNQIIATNAVGSLDRDIGPGSILIPDDFLDFTVNRDRTFYDDRVIHIDMTEPFCNRLRGAILANSNSANKDLVDGGTIVCTEGPRFETPAEIKMFRIIGGTVVGMTTLPEAVLAREKEMCYASIAIVSNYSTSISKEKLGAEEIYEIMEVKKEELIKLMYNIIKDLPDEYDCDCHHALGDAEM</sequence>
<dbReference type="GO" id="GO:0005829">
    <property type="term" value="C:cytosol"/>
    <property type="evidence" value="ECO:0007669"/>
    <property type="project" value="TreeGrafter"/>
</dbReference>
<evidence type="ECO:0000313" key="8">
    <source>
        <dbReference type="Proteomes" id="UP000183442"/>
    </source>
</evidence>
<evidence type="ECO:0000313" key="7">
    <source>
        <dbReference type="Proteomes" id="UP000066376"/>
    </source>
</evidence>
<dbReference type="InterPro" id="IPR010044">
    <property type="entry name" value="MTAP"/>
</dbReference>
<reference evidence="6" key="3">
    <citation type="submission" date="2016-10" db="EMBL/GenBank/DDBJ databases">
        <authorList>
            <person name="de Groot N.N."/>
        </authorList>
    </citation>
    <scope>NUCLEOTIDE SEQUENCE [LARGE SCALE GENOMIC DNA]</scope>
    <source>
        <strain evidence="6">DSM 16632</strain>
    </source>
</reference>
<dbReference type="InterPro" id="IPR000845">
    <property type="entry name" value="Nucleoside_phosphorylase_d"/>
</dbReference>
<feature type="site" description="Important for substrate specificity" evidence="3">
    <location>
        <position position="161"/>
    </location>
</feature>
<comment type="subunit">
    <text evidence="3">Homohexamer. Dimer of a homotrimer.</text>
</comment>
<dbReference type="STRING" id="294671.YLM1_0097"/>
<comment type="miscellaneous">
    <text evidence="3">Although this enzyme belongs to the family of MTA phosphorylases based on sequence homology, it lacks several conserved amino acids in the substrate binding pocket that confer specificity towards MTA.</text>
</comment>
<keyword evidence="7" id="KW-1185">Reference proteome</keyword>
<keyword evidence="1 3" id="KW-0328">Glycosyltransferase</keyword>
<keyword evidence="3" id="KW-0660">Purine salvage</keyword>
<dbReference type="SUPFAM" id="SSF53167">
    <property type="entry name" value="Purine and uridine phosphorylases"/>
    <property type="match status" value="1"/>
</dbReference>
<comment type="pathway">
    <text evidence="3">Purine metabolism; purine nucleoside salvage.</text>
</comment>
<reference evidence="7" key="2">
    <citation type="submission" date="2016-02" db="EMBL/GenBank/DDBJ databases">
        <title>The draft genome sequence of the rumen methanogen Methanobrevibacter olleyae YLM1.</title>
        <authorList>
            <consortium name="New Zealand Agricultural Greenhouse Gas Research Centre/Pastoral Greenhouse Gas Research Consortium"/>
            <person name="Kelly W.J."/>
            <person name="Li D."/>
            <person name="Lambie S.C."/>
            <person name="Attwood G.T."/>
            <person name="Altermann E."/>
            <person name="Leahy S.C."/>
        </authorList>
    </citation>
    <scope>NUCLEOTIDE SEQUENCE [LARGE SCALE GENOMIC DNA]</scope>
    <source>
        <strain evidence="7">YLM1</strain>
    </source>
</reference>
<proteinExistence type="inferred from homology"/>
<dbReference type="Gene3D" id="3.40.50.1580">
    <property type="entry name" value="Nucleoside phosphorylase domain"/>
    <property type="match status" value="1"/>
</dbReference>
<evidence type="ECO:0000259" key="4">
    <source>
        <dbReference type="Pfam" id="PF01048"/>
    </source>
</evidence>
<evidence type="ECO:0000313" key="5">
    <source>
        <dbReference type="EMBL" id="AMK14657.1"/>
    </source>
</evidence>
<evidence type="ECO:0000256" key="1">
    <source>
        <dbReference type="ARBA" id="ARBA00022676"/>
    </source>
</evidence>
<dbReference type="AlphaFoldDB" id="A0A126QXX3"/>
<feature type="binding site" evidence="3">
    <location>
        <position position="180"/>
    </location>
    <ligand>
        <name>phosphate</name>
        <dbReference type="ChEBI" id="CHEBI:43474"/>
    </ligand>
</feature>
<reference evidence="5 7" key="1">
    <citation type="journal article" date="2016" name="Genome Announc.">
        <title>Draft Genome Sequence of the Rumen Methanogen Methanobrevibacter olleyae YLM1.</title>
        <authorList>
            <person name="Kelly W.J."/>
            <person name="Li D."/>
            <person name="Lambie S.C."/>
            <person name="Cox F."/>
            <person name="Attwood G.T."/>
            <person name="Altermann E."/>
            <person name="Leahy S.C."/>
        </authorList>
    </citation>
    <scope>NUCLEOTIDE SEQUENCE [LARGE SCALE GENOMIC DNA]</scope>
    <source>
        <strain evidence="5 7">YLM1</strain>
    </source>
</reference>
<comment type="caution">
    <text evidence="3">Lacks conserved residue(s) required for the propagation of feature annotation.</text>
</comment>
<name>A0A126QXX3_METOL</name>
<feature type="binding site" evidence="3">
    <location>
        <position position="8"/>
    </location>
    <ligand>
        <name>phosphate</name>
        <dbReference type="ChEBI" id="CHEBI:43474"/>
    </ligand>
</feature>
<feature type="binding site" evidence="3">
    <location>
        <position position="179"/>
    </location>
    <ligand>
        <name>substrate</name>
    </ligand>
</feature>
<dbReference type="GeneID" id="28488395"/>
<feature type="binding site" evidence="3">
    <location>
        <begin position="49"/>
        <end position="50"/>
    </location>
    <ligand>
        <name>phosphate</name>
        <dbReference type="ChEBI" id="CHEBI:43474"/>
    </ligand>
</feature>
<reference evidence="8" key="4">
    <citation type="submission" date="2016-10" db="EMBL/GenBank/DDBJ databases">
        <authorList>
            <person name="Varghese N."/>
        </authorList>
    </citation>
    <scope>NUCLEOTIDE SEQUENCE [LARGE SCALE GENOMIC DNA]</scope>
    <source>
        <strain evidence="8">DSM 16632</strain>
    </source>
</reference>
<dbReference type="Pfam" id="PF01048">
    <property type="entry name" value="PNP_UDP_1"/>
    <property type="match status" value="1"/>
</dbReference>
<dbReference type="PANTHER" id="PTHR42679">
    <property type="entry name" value="S-METHYL-5'-THIOADENOSINE PHOSPHORYLASE"/>
    <property type="match status" value="1"/>
</dbReference>
<feature type="domain" description="Nucleoside phosphorylase" evidence="4">
    <location>
        <begin position="2"/>
        <end position="237"/>
    </location>
</feature>
<dbReference type="NCBIfam" id="TIGR01694">
    <property type="entry name" value="MTAP"/>
    <property type="match status" value="1"/>
</dbReference>
<dbReference type="GO" id="GO:0019509">
    <property type="term" value="P:L-methionine salvage from methylthioadenosine"/>
    <property type="evidence" value="ECO:0007669"/>
    <property type="project" value="TreeGrafter"/>
</dbReference>
<dbReference type="NCBIfam" id="NF006599">
    <property type="entry name" value="PRK09136.1"/>
    <property type="match status" value="1"/>
</dbReference>
<dbReference type="Proteomes" id="UP000183442">
    <property type="component" value="Unassembled WGS sequence"/>
</dbReference>
<gene>
    <name evidence="6" type="ORF">SAMN02910297_01167</name>
    <name evidence="5" type="ORF">YLM1_0097</name>
</gene>
<dbReference type="EMBL" id="FOTL01000018">
    <property type="protein sequence ID" value="SFL54209.1"/>
    <property type="molecule type" value="Genomic_DNA"/>
</dbReference>
<feature type="site" description="Important for substrate specificity" evidence="3">
    <location>
        <position position="215"/>
    </location>
</feature>
<dbReference type="InterPro" id="IPR035994">
    <property type="entry name" value="Nucleoside_phosphorylase_sf"/>
</dbReference>
<dbReference type="GO" id="GO:0017061">
    <property type="term" value="F:S-methyl-5-thioadenosine phosphorylase activity"/>
    <property type="evidence" value="ECO:0007669"/>
    <property type="project" value="InterPro"/>
</dbReference>